<evidence type="ECO:0000313" key="7">
    <source>
        <dbReference type="EMBL" id="EJK75539.1"/>
    </source>
</evidence>
<comment type="caution">
    <text evidence="7">The sequence shown here is derived from an EMBL/GenBank/DDBJ whole genome shotgun (WGS) entry which is preliminary data.</text>
</comment>
<keyword evidence="8" id="KW-1185">Reference proteome</keyword>
<evidence type="ECO:0000256" key="2">
    <source>
        <dbReference type="ARBA" id="ARBA00022692"/>
    </source>
</evidence>
<dbReference type="Proteomes" id="UP000266841">
    <property type="component" value="Unassembled WGS sequence"/>
</dbReference>
<reference evidence="7 8" key="1">
    <citation type="journal article" date="2012" name="Genome Biol.">
        <title>Genome and low-iron response of an oceanic diatom adapted to chronic iron limitation.</title>
        <authorList>
            <person name="Lommer M."/>
            <person name="Specht M."/>
            <person name="Roy A.S."/>
            <person name="Kraemer L."/>
            <person name="Andreson R."/>
            <person name="Gutowska M.A."/>
            <person name="Wolf J."/>
            <person name="Bergner S.V."/>
            <person name="Schilhabel M.B."/>
            <person name="Klostermeier U.C."/>
            <person name="Beiko R.G."/>
            <person name="Rosenstiel P."/>
            <person name="Hippler M."/>
            <person name="Laroche J."/>
        </authorList>
    </citation>
    <scope>NUCLEOTIDE SEQUENCE [LARGE SCALE GENOMIC DNA]</scope>
    <source>
        <strain evidence="7 8">CCMP1005</strain>
    </source>
</reference>
<evidence type="ECO:0000256" key="5">
    <source>
        <dbReference type="SAM" id="MobiDB-lite"/>
    </source>
</evidence>
<feature type="region of interest" description="Disordered" evidence="5">
    <location>
        <begin position="563"/>
        <end position="584"/>
    </location>
</feature>
<keyword evidence="3" id="KW-1133">Transmembrane helix</keyword>
<keyword evidence="2" id="KW-0812">Transmembrane</keyword>
<gene>
    <name evidence="7" type="ORF">THAOC_02736</name>
</gene>
<keyword evidence="4" id="KW-0472">Membrane</keyword>
<sequence>MPSNDQQLQDATATYRELQSRFDEKLEMLIAAKGKVTDEIKSLASEAAAAPVGVPSVDDLYDAMDSASTKIADLVRRTREVNRRVLEYNLKSLRDGHSTVAPLLQRLTVSLNEETRRRASYLSEIEALNSTVDEDEDDIVEEGTSEPQEERQVGDGNSSYISIADLNGLMSEESLIQPSEVKLVTALMVFANEQVSKTVADIHSMWDERVSNLPLQFEAEFATLQESLIREEASGGEDESCLAVPRAVELVQQALIEHYNDGTGAEDYAAYENGGTIVHELTSSPYVPPPRNGDEGIAAQKQRMFDEQAEALYWQQRRLVGDDPGSSSVDLWDIYTSFKFEALRQYLPDDWERLMDSTFGSWDESTPRGMVDALTPDYLYQFLGLANDPNFGSAYGRTASAEAPITIGQSKSGDASGWSSKPMGSCYPLSMQADDDPVLSMLSREMYVGSNDVYDGADTETSKLITGPKLTVRLPYPIYIDAVTLEHRSFPAPPKLLQQGLLGGESAPRWVRVVGYPPCGRDTAEYSTTGEEDDESCSSLGFDVNRPIDLGTIEYERITVTGRGDDYGAVDKDDEETKYSDQRGIKRRRSIQTFVVKGGNEQTPFYEKSESENESKTINSDRISFQTEDPAEDDDLPPGSCAPPKDDEVEPSCGGDKPSGDSPRHIVEAVSFIIEENWGGAYTCLYRVRVHGEPL</sequence>
<dbReference type="OMA" id="FIIEENW"/>
<evidence type="ECO:0000256" key="4">
    <source>
        <dbReference type="ARBA" id="ARBA00023136"/>
    </source>
</evidence>
<dbReference type="GO" id="GO:0005635">
    <property type="term" value="C:nuclear envelope"/>
    <property type="evidence" value="ECO:0007669"/>
    <property type="project" value="UniProtKB-ARBA"/>
</dbReference>
<dbReference type="PANTHER" id="PTHR12911">
    <property type="entry name" value="SAD1/UNC-84-LIKE PROTEIN-RELATED"/>
    <property type="match status" value="1"/>
</dbReference>
<evidence type="ECO:0000256" key="1">
    <source>
        <dbReference type="ARBA" id="ARBA00004370"/>
    </source>
</evidence>
<evidence type="ECO:0000256" key="3">
    <source>
        <dbReference type="ARBA" id="ARBA00022989"/>
    </source>
</evidence>
<dbReference type="PROSITE" id="PS51469">
    <property type="entry name" value="SUN"/>
    <property type="match status" value="1"/>
</dbReference>
<feature type="compositionally biased region" description="Acidic residues" evidence="5">
    <location>
        <begin position="132"/>
        <end position="144"/>
    </location>
</feature>
<feature type="compositionally biased region" description="Polar residues" evidence="5">
    <location>
        <begin position="616"/>
        <end position="627"/>
    </location>
</feature>
<dbReference type="Pfam" id="PF07738">
    <property type="entry name" value="Sad1_UNC"/>
    <property type="match status" value="1"/>
</dbReference>
<dbReference type="eggNOG" id="KOG2687">
    <property type="taxonomic scope" value="Eukaryota"/>
</dbReference>
<feature type="domain" description="SUN" evidence="6">
    <location>
        <begin position="398"/>
        <end position="695"/>
    </location>
</feature>
<dbReference type="PANTHER" id="PTHR12911:SF8">
    <property type="entry name" value="KLAROID PROTEIN-RELATED"/>
    <property type="match status" value="1"/>
</dbReference>
<dbReference type="InterPro" id="IPR045119">
    <property type="entry name" value="SUN1-5"/>
</dbReference>
<dbReference type="InterPro" id="IPR012919">
    <property type="entry name" value="SUN_dom"/>
</dbReference>
<evidence type="ECO:0000313" key="8">
    <source>
        <dbReference type="Proteomes" id="UP000266841"/>
    </source>
</evidence>
<organism evidence="7 8">
    <name type="scientific">Thalassiosira oceanica</name>
    <name type="common">Marine diatom</name>
    <dbReference type="NCBI Taxonomy" id="159749"/>
    <lineage>
        <taxon>Eukaryota</taxon>
        <taxon>Sar</taxon>
        <taxon>Stramenopiles</taxon>
        <taxon>Ochrophyta</taxon>
        <taxon>Bacillariophyta</taxon>
        <taxon>Coscinodiscophyceae</taxon>
        <taxon>Thalassiosirophycidae</taxon>
        <taxon>Thalassiosirales</taxon>
        <taxon>Thalassiosiraceae</taxon>
        <taxon>Thalassiosira</taxon>
    </lineage>
</organism>
<dbReference type="GO" id="GO:0043495">
    <property type="term" value="F:protein-membrane adaptor activity"/>
    <property type="evidence" value="ECO:0007669"/>
    <property type="project" value="TreeGrafter"/>
</dbReference>
<protein>
    <recommendedName>
        <fullName evidence="6">SUN domain-containing protein</fullName>
    </recommendedName>
</protein>
<dbReference type="Gene3D" id="2.60.120.260">
    <property type="entry name" value="Galactose-binding domain-like"/>
    <property type="match status" value="2"/>
</dbReference>
<accession>K0TEI7</accession>
<proteinExistence type="predicted"/>
<name>K0TEI7_THAOC</name>
<dbReference type="AlphaFoldDB" id="K0TEI7"/>
<feature type="region of interest" description="Disordered" evidence="5">
    <location>
        <begin position="132"/>
        <end position="156"/>
    </location>
</feature>
<evidence type="ECO:0000259" key="6">
    <source>
        <dbReference type="PROSITE" id="PS51469"/>
    </source>
</evidence>
<feature type="region of interest" description="Disordered" evidence="5">
    <location>
        <begin position="598"/>
        <end position="663"/>
    </location>
</feature>
<dbReference type="EMBL" id="AGNL01002877">
    <property type="protein sequence ID" value="EJK75539.1"/>
    <property type="molecule type" value="Genomic_DNA"/>
</dbReference>
<dbReference type="OrthoDB" id="342281at2759"/>
<dbReference type="GO" id="GO:0016020">
    <property type="term" value="C:membrane"/>
    <property type="evidence" value="ECO:0007669"/>
    <property type="project" value="UniProtKB-SubCell"/>
</dbReference>
<comment type="subcellular location">
    <subcellularLocation>
        <location evidence="1">Membrane</location>
    </subcellularLocation>
</comment>